<protein>
    <submittedName>
        <fullName evidence="1">Uncharacterized protein</fullName>
    </submittedName>
</protein>
<sequence length="138" mass="14954">MLLPPPVKLLGPLQRPTAPFLPYAGPVPDLDSPMFRRSTLPSPLYRLQACQSILSAGLAAALPITCPRRPDGLVFFHVHRDPNHRQVTALSPSATRPDAPSATMACPLLLRGLAFDARTRANHRVPASSLTSAYQSNR</sequence>
<gene>
    <name evidence="1" type="ORF">COCSADRAFT_186815</name>
</gene>
<dbReference type="GeneID" id="19133576"/>
<accession>M2TLN6</accession>
<keyword evidence="2" id="KW-1185">Reference proteome</keyword>
<reference evidence="1 2" key="1">
    <citation type="journal article" date="2012" name="PLoS Pathog.">
        <title>Diverse lifestyles and strategies of plant pathogenesis encoded in the genomes of eighteen Dothideomycetes fungi.</title>
        <authorList>
            <person name="Ohm R.A."/>
            <person name="Feau N."/>
            <person name="Henrissat B."/>
            <person name="Schoch C.L."/>
            <person name="Horwitz B.A."/>
            <person name="Barry K.W."/>
            <person name="Condon B.J."/>
            <person name="Copeland A.C."/>
            <person name="Dhillon B."/>
            <person name="Glaser F."/>
            <person name="Hesse C.N."/>
            <person name="Kosti I."/>
            <person name="LaButti K."/>
            <person name="Lindquist E.A."/>
            <person name="Lucas S."/>
            <person name="Salamov A.A."/>
            <person name="Bradshaw R.E."/>
            <person name="Ciuffetti L."/>
            <person name="Hamelin R.C."/>
            <person name="Kema G.H.J."/>
            <person name="Lawrence C."/>
            <person name="Scott J.A."/>
            <person name="Spatafora J.W."/>
            <person name="Turgeon B.G."/>
            <person name="de Wit P.J.G.M."/>
            <person name="Zhong S."/>
            <person name="Goodwin S.B."/>
            <person name="Grigoriev I.V."/>
        </authorList>
    </citation>
    <scope>NUCLEOTIDE SEQUENCE [LARGE SCALE GENOMIC DNA]</scope>
    <source>
        <strain evidence="2">ND90Pr / ATCC 201652</strain>
    </source>
</reference>
<evidence type="ECO:0000313" key="1">
    <source>
        <dbReference type="EMBL" id="EMD70071.1"/>
    </source>
</evidence>
<dbReference type="AlphaFoldDB" id="M2TLN6"/>
<dbReference type="RefSeq" id="XP_007695211.1">
    <property type="nucleotide sequence ID" value="XM_007697021.1"/>
</dbReference>
<proteinExistence type="predicted"/>
<dbReference type="HOGENOM" id="CLU_1855102_0_0_1"/>
<evidence type="ECO:0000313" key="2">
    <source>
        <dbReference type="Proteomes" id="UP000016934"/>
    </source>
</evidence>
<name>M2TLN6_COCSN</name>
<dbReference type="Proteomes" id="UP000016934">
    <property type="component" value="Unassembled WGS sequence"/>
</dbReference>
<organism evidence="1 2">
    <name type="scientific">Cochliobolus sativus (strain ND90Pr / ATCC 201652)</name>
    <name type="common">Common root rot and spot blotch fungus</name>
    <name type="synonym">Bipolaris sorokiniana</name>
    <dbReference type="NCBI Taxonomy" id="665912"/>
    <lineage>
        <taxon>Eukaryota</taxon>
        <taxon>Fungi</taxon>
        <taxon>Dikarya</taxon>
        <taxon>Ascomycota</taxon>
        <taxon>Pezizomycotina</taxon>
        <taxon>Dothideomycetes</taxon>
        <taxon>Pleosporomycetidae</taxon>
        <taxon>Pleosporales</taxon>
        <taxon>Pleosporineae</taxon>
        <taxon>Pleosporaceae</taxon>
        <taxon>Bipolaris</taxon>
    </lineage>
</organism>
<reference evidence="2" key="2">
    <citation type="journal article" date="2013" name="PLoS Genet.">
        <title>Comparative genome structure, secondary metabolite, and effector coding capacity across Cochliobolus pathogens.</title>
        <authorList>
            <person name="Condon B.J."/>
            <person name="Leng Y."/>
            <person name="Wu D."/>
            <person name="Bushley K.E."/>
            <person name="Ohm R.A."/>
            <person name="Otillar R."/>
            <person name="Martin J."/>
            <person name="Schackwitz W."/>
            <person name="Grimwood J."/>
            <person name="MohdZainudin N."/>
            <person name="Xue C."/>
            <person name="Wang R."/>
            <person name="Manning V.A."/>
            <person name="Dhillon B."/>
            <person name="Tu Z.J."/>
            <person name="Steffenson B.J."/>
            <person name="Salamov A."/>
            <person name="Sun H."/>
            <person name="Lowry S."/>
            <person name="LaButti K."/>
            <person name="Han J."/>
            <person name="Copeland A."/>
            <person name="Lindquist E."/>
            <person name="Barry K."/>
            <person name="Schmutz J."/>
            <person name="Baker S.E."/>
            <person name="Ciuffetti L.M."/>
            <person name="Grigoriev I.V."/>
            <person name="Zhong S."/>
            <person name="Turgeon B.G."/>
        </authorList>
    </citation>
    <scope>NUCLEOTIDE SEQUENCE [LARGE SCALE GENOMIC DNA]</scope>
    <source>
        <strain evidence="2">ND90Pr / ATCC 201652</strain>
    </source>
</reference>
<dbReference type="KEGG" id="bsc:COCSADRAFT_186815"/>
<dbReference type="EMBL" id="KB445637">
    <property type="protein sequence ID" value="EMD70071.1"/>
    <property type="molecule type" value="Genomic_DNA"/>
</dbReference>